<keyword evidence="2" id="KW-1185">Reference proteome</keyword>
<dbReference type="EMBL" id="BGPR01000090">
    <property type="protein sequence ID" value="GBL92942.1"/>
    <property type="molecule type" value="Genomic_DNA"/>
</dbReference>
<dbReference type="Proteomes" id="UP000499080">
    <property type="component" value="Unassembled WGS sequence"/>
</dbReference>
<reference evidence="1 2" key="1">
    <citation type="journal article" date="2019" name="Sci. Rep.">
        <title>Orb-weaving spider Araneus ventricosus genome elucidates the spidroin gene catalogue.</title>
        <authorList>
            <person name="Kono N."/>
            <person name="Nakamura H."/>
            <person name="Ohtoshi R."/>
            <person name="Moran D.A.P."/>
            <person name="Shinohara A."/>
            <person name="Yoshida Y."/>
            <person name="Fujiwara M."/>
            <person name="Mori M."/>
            <person name="Tomita M."/>
            <person name="Arakawa K."/>
        </authorList>
    </citation>
    <scope>NUCLEOTIDE SEQUENCE [LARGE SCALE GENOMIC DNA]</scope>
</reference>
<protein>
    <submittedName>
        <fullName evidence="1">Uncharacterized protein</fullName>
    </submittedName>
</protein>
<organism evidence="1 2">
    <name type="scientific">Araneus ventricosus</name>
    <name type="common">Orbweaver spider</name>
    <name type="synonym">Epeira ventricosa</name>
    <dbReference type="NCBI Taxonomy" id="182803"/>
    <lineage>
        <taxon>Eukaryota</taxon>
        <taxon>Metazoa</taxon>
        <taxon>Ecdysozoa</taxon>
        <taxon>Arthropoda</taxon>
        <taxon>Chelicerata</taxon>
        <taxon>Arachnida</taxon>
        <taxon>Araneae</taxon>
        <taxon>Araneomorphae</taxon>
        <taxon>Entelegynae</taxon>
        <taxon>Araneoidea</taxon>
        <taxon>Araneidae</taxon>
        <taxon>Araneus</taxon>
    </lineage>
</organism>
<name>A0A4Y2BL09_ARAVE</name>
<proteinExistence type="predicted"/>
<evidence type="ECO:0000313" key="2">
    <source>
        <dbReference type="Proteomes" id="UP000499080"/>
    </source>
</evidence>
<dbReference type="AlphaFoldDB" id="A0A4Y2BL09"/>
<evidence type="ECO:0000313" key="1">
    <source>
        <dbReference type="EMBL" id="GBL92942.1"/>
    </source>
</evidence>
<sequence>MWLQHDGTPVHKARQPRTFLTTTFGKDITETEALVSGPAIKSAICASADSDCDKEAADMDCRARLSPLGALRQVLGPDIFELILI</sequence>
<comment type="caution">
    <text evidence="1">The sequence shown here is derived from an EMBL/GenBank/DDBJ whole genome shotgun (WGS) entry which is preliminary data.</text>
</comment>
<gene>
    <name evidence="1" type="ORF">AVEN_54594_1</name>
</gene>
<accession>A0A4Y2BL09</accession>